<keyword evidence="7 12" id="KW-1133">Transmembrane helix</keyword>
<keyword evidence="8 12" id="KW-0472">Membrane</keyword>
<evidence type="ECO:0000313" key="17">
    <source>
        <dbReference type="Proteomes" id="UP000031572"/>
    </source>
</evidence>
<dbReference type="GO" id="GO:0007165">
    <property type="term" value="P:signal transduction"/>
    <property type="evidence" value="ECO:0007669"/>
    <property type="project" value="UniProtKB-KW"/>
</dbReference>
<dbReference type="SMART" id="SM00304">
    <property type="entry name" value="HAMP"/>
    <property type="match status" value="1"/>
</dbReference>
<evidence type="ECO:0000259" key="14">
    <source>
        <dbReference type="PROSITE" id="PS50112"/>
    </source>
</evidence>
<dbReference type="SMART" id="SM00086">
    <property type="entry name" value="PAC"/>
    <property type="match status" value="1"/>
</dbReference>
<evidence type="ECO:0000256" key="7">
    <source>
        <dbReference type="ARBA" id="ARBA00022989"/>
    </source>
</evidence>
<keyword evidence="11" id="KW-0175">Coiled coil</keyword>
<dbReference type="PRINTS" id="PR00260">
    <property type="entry name" value="CHEMTRNSDUCR"/>
</dbReference>
<dbReference type="SUPFAM" id="SSF58104">
    <property type="entry name" value="Methyl-accepting chemotaxis protein (MCP) signaling domain"/>
    <property type="match status" value="1"/>
</dbReference>
<keyword evidence="6 12" id="KW-0812">Transmembrane</keyword>
<dbReference type="InterPro" id="IPR001610">
    <property type="entry name" value="PAC"/>
</dbReference>
<evidence type="ECO:0000259" key="15">
    <source>
        <dbReference type="PROSITE" id="PS50885"/>
    </source>
</evidence>
<sequence length="551" mass="58282">MRTNLPVTNVEYILKDTETIVSKTDLKGKITYVNQDFINISGFSEEELLGSPHNIVRHPDMPPEAFDDFWRTLKSGKAWTGMVKNRCKNGDYYWVEANAAPLYENGKVSGYTSVRVKPERAQVAAAEEAYRKIKSGSTDLGVREGSVVRRSLLTRFALQDRMSIRARIILWCGTLMLLFAAGFFTTPGALLDGWSGALAGCGAVLALLFGVLMLRATVTPAERMRRDMERMCDGDLTGRIDSHGNDELSALAQALRILQINVKLLVGQIKEATDVVHHGAAEIAAGNADLSARTESQASSLEETAASMEELTSTVKQNADNAHEANLLVASAADIAARGGHAVGQVVGTMGSIKESSRKIVDIIGVIDGIAFQTNILALNAAVEAARAGEQGRGFAVVASEVRSLAQRSASAAKEIAVLIGDSVKTVESGSMLVDDAGKTMSEVVGSVRKAAGYMHDITSASQEQSSGIEQVNQAVAQMDEVTQQNAALVEQAAAAAENMKAQAAKLAQLVAAFKLVTGAPPASAAMLSLGSRAAQRAGQAKPALPNVANG</sequence>
<evidence type="ECO:0000256" key="11">
    <source>
        <dbReference type="SAM" id="Coils"/>
    </source>
</evidence>
<dbReference type="NCBIfam" id="TIGR00229">
    <property type="entry name" value="sensory_box"/>
    <property type="match status" value="1"/>
</dbReference>
<dbReference type="CDD" id="cd06225">
    <property type="entry name" value="HAMP"/>
    <property type="match status" value="1"/>
</dbReference>
<feature type="transmembrane region" description="Helical" evidence="12">
    <location>
        <begin position="168"/>
        <end position="191"/>
    </location>
</feature>
<evidence type="ECO:0000256" key="9">
    <source>
        <dbReference type="ARBA" id="ARBA00029447"/>
    </source>
</evidence>
<comment type="similarity">
    <text evidence="9">Belongs to the methyl-accepting chemotaxis (MCP) protein family.</text>
</comment>
<dbReference type="FunFam" id="3.30.450.20:FF:000046">
    <property type="entry name" value="Aerotaxis sensor receptor"/>
    <property type="match status" value="1"/>
</dbReference>
<dbReference type="Pfam" id="PF00672">
    <property type="entry name" value="HAMP"/>
    <property type="match status" value="1"/>
</dbReference>
<evidence type="ECO:0000256" key="8">
    <source>
        <dbReference type="ARBA" id="ARBA00023136"/>
    </source>
</evidence>
<feature type="transmembrane region" description="Helical" evidence="12">
    <location>
        <begin position="197"/>
        <end position="218"/>
    </location>
</feature>
<dbReference type="InterPro" id="IPR003660">
    <property type="entry name" value="HAMP_dom"/>
</dbReference>
<evidence type="ECO:0000256" key="1">
    <source>
        <dbReference type="ARBA" id="ARBA00004429"/>
    </source>
</evidence>
<accession>A0A0C1YI32</accession>
<evidence type="ECO:0000256" key="4">
    <source>
        <dbReference type="ARBA" id="ARBA00022500"/>
    </source>
</evidence>
<feature type="domain" description="Methyl-accepting transducer" evidence="13">
    <location>
        <begin position="272"/>
        <end position="501"/>
    </location>
</feature>
<dbReference type="InterPro" id="IPR013655">
    <property type="entry name" value="PAS_fold_3"/>
</dbReference>
<evidence type="ECO:0000313" key="16">
    <source>
        <dbReference type="EMBL" id="KIF80197.1"/>
    </source>
</evidence>
<dbReference type="PROSITE" id="PS50885">
    <property type="entry name" value="HAMP"/>
    <property type="match status" value="1"/>
</dbReference>
<dbReference type="GO" id="GO:0005886">
    <property type="term" value="C:plasma membrane"/>
    <property type="evidence" value="ECO:0007669"/>
    <property type="project" value="UniProtKB-SubCell"/>
</dbReference>
<dbReference type="EMBL" id="JWJG01000028">
    <property type="protein sequence ID" value="KIF80197.1"/>
    <property type="molecule type" value="Genomic_DNA"/>
</dbReference>
<feature type="domain" description="HAMP" evidence="15">
    <location>
        <begin position="215"/>
        <end position="267"/>
    </location>
</feature>
<dbReference type="Pfam" id="PF00015">
    <property type="entry name" value="MCPsignal"/>
    <property type="match status" value="1"/>
</dbReference>
<name>A0A0C1YI32_9BURK</name>
<dbReference type="OrthoDB" id="9806477at2"/>
<dbReference type="PROSITE" id="PS50112">
    <property type="entry name" value="PAS"/>
    <property type="match status" value="1"/>
</dbReference>
<dbReference type="SMART" id="SM00283">
    <property type="entry name" value="MA"/>
    <property type="match status" value="1"/>
</dbReference>
<dbReference type="InterPro" id="IPR004090">
    <property type="entry name" value="Chemotax_Me-accpt_rcpt"/>
</dbReference>
<keyword evidence="4" id="KW-0145">Chemotaxis</keyword>
<protein>
    <submittedName>
        <fullName evidence="16">Chemotaxis protein</fullName>
    </submittedName>
</protein>
<comment type="subcellular location">
    <subcellularLocation>
        <location evidence="1">Cell inner membrane</location>
        <topology evidence="1">Multi-pass membrane protein</topology>
    </subcellularLocation>
</comment>
<dbReference type="InterPro" id="IPR035965">
    <property type="entry name" value="PAS-like_dom_sf"/>
</dbReference>
<keyword evidence="17" id="KW-1185">Reference proteome</keyword>
<dbReference type="GO" id="GO:0052131">
    <property type="term" value="P:positive aerotaxis"/>
    <property type="evidence" value="ECO:0007669"/>
    <property type="project" value="UniProtKB-ARBA"/>
</dbReference>
<feature type="domain" description="PAS" evidence="14">
    <location>
        <begin position="6"/>
        <end position="76"/>
    </location>
</feature>
<dbReference type="RefSeq" id="WP_040039112.1">
    <property type="nucleotide sequence ID" value="NZ_JWJG01000028.1"/>
</dbReference>
<evidence type="ECO:0000256" key="12">
    <source>
        <dbReference type="SAM" id="Phobius"/>
    </source>
</evidence>
<evidence type="ECO:0000256" key="3">
    <source>
        <dbReference type="ARBA" id="ARBA00022481"/>
    </source>
</evidence>
<dbReference type="Gene3D" id="1.10.287.950">
    <property type="entry name" value="Methyl-accepting chemotaxis protein"/>
    <property type="match status" value="1"/>
</dbReference>
<dbReference type="Gene3D" id="3.30.450.20">
    <property type="entry name" value="PAS domain"/>
    <property type="match status" value="1"/>
</dbReference>
<dbReference type="FunFam" id="1.10.287.950:FF:000001">
    <property type="entry name" value="Methyl-accepting chemotaxis sensory transducer"/>
    <property type="match status" value="1"/>
</dbReference>
<evidence type="ECO:0000256" key="6">
    <source>
        <dbReference type="ARBA" id="ARBA00022692"/>
    </source>
</evidence>
<dbReference type="CDD" id="cd00130">
    <property type="entry name" value="PAS"/>
    <property type="match status" value="1"/>
</dbReference>
<evidence type="ECO:0000256" key="10">
    <source>
        <dbReference type="PROSITE-ProRule" id="PRU00284"/>
    </source>
</evidence>
<gene>
    <name evidence="16" type="ORF">TSA66_04235</name>
</gene>
<evidence type="ECO:0000256" key="2">
    <source>
        <dbReference type="ARBA" id="ARBA00022475"/>
    </source>
</evidence>
<keyword evidence="3" id="KW-0488">Methylation</keyword>
<dbReference type="InterPro" id="IPR000014">
    <property type="entry name" value="PAS"/>
</dbReference>
<keyword evidence="5" id="KW-0997">Cell inner membrane</keyword>
<keyword evidence="10" id="KW-0807">Transducer</keyword>
<feature type="coiled-coil region" evidence="11">
    <location>
        <begin position="472"/>
        <end position="510"/>
    </location>
</feature>
<dbReference type="GO" id="GO:0004888">
    <property type="term" value="F:transmembrane signaling receptor activity"/>
    <property type="evidence" value="ECO:0007669"/>
    <property type="project" value="InterPro"/>
</dbReference>
<dbReference type="PANTHER" id="PTHR43531:SF14">
    <property type="entry name" value="METHYL-ACCEPTING CHEMOTAXIS PROTEIN I-RELATED"/>
    <property type="match status" value="1"/>
</dbReference>
<organism evidence="16 17">
    <name type="scientific">Noviherbaspirillum autotrophicum</name>
    <dbReference type="NCBI Taxonomy" id="709839"/>
    <lineage>
        <taxon>Bacteria</taxon>
        <taxon>Pseudomonadati</taxon>
        <taxon>Pseudomonadota</taxon>
        <taxon>Betaproteobacteria</taxon>
        <taxon>Burkholderiales</taxon>
        <taxon>Oxalobacteraceae</taxon>
        <taxon>Noviherbaspirillum</taxon>
    </lineage>
</organism>
<dbReference type="Pfam" id="PF08447">
    <property type="entry name" value="PAS_3"/>
    <property type="match status" value="1"/>
</dbReference>
<reference evidence="16 17" key="1">
    <citation type="submission" date="2014-12" db="EMBL/GenBank/DDBJ databases">
        <title>Denitrispirillum autotrophicum gen. nov., sp. nov., Denitrifying, Facultatively Autotrophic Bacteria Isolated from Rice Paddy Soil.</title>
        <authorList>
            <person name="Ishii S."/>
            <person name="Ashida N."/>
            <person name="Ohno H."/>
            <person name="Otsuka S."/>
            <person name="Yokota A."/>
            <person name="Senoo K."/>
        </authorList>
    </citation>
    <scope>NUCLEOTIDE SEQUENCE [LARGE SCALE GENOMIC DNA]</scope>
    <source>
        <strain evidence="16 17">TSA66</strain>
    </source>
</reference>
<dbReference type="PANTHER" id="PTHR43531">
    <property type="entry name" value="PROTEIN ICFG"/>
    <property type="match status" value="1"/>
</dbReference>
<dbReference type="Proteomes" id="UP000031572">
    <property type="component" value="Unassembled WGS sequence"/>
</dbReference>
<dbReference type="InterPro" id="IPR004089">
    <property type="entry name" value="MCPsignal_dom"/>
</dbReference>
<proteinExistence type="inferred from homology"/>
<dbReference type="CDD" id="cd11386">
    <property type="entry name" value="MCP_signal"/>
    <property type="match status" value="1"/>
</dbReference>
<keyword evidence="2" id="KW-1003">Cell membrane</keyword>
<dbReference type="AlphaFoldDB" id="A0A0C1YI32"/>
<dbReference type="STRING" id="709839.TSA66_04235"/>
<dbReference type="InterPro" id="IPR051310">
    <property type="entry name" value="MCP_chemotaxis"/>
</dbReference>
<evidence type="ECO:0000256" key="5">
    <source>
        <dbReference type="ARBA" id="ARBA00022519"/>
    </source>
</evidence>
<dbReference type="SUPFAM" id="SSF55785">
    <property type="entry name" value="PYP-like sensor domain (PAS domain)"/>
    <property type="match status" value="1"/>
</dbReference>
<comment type="caution">
    <text evidence="16">The sequence shown here is derived from an EMBL/GenBank/DDBJ whole genome shotgun (WGS) entry which is preliminary data.</text>
</comment>
<evidence type="ECO:0000259" key="13">
    <source>
        <dbReference type="PROSITE" id="PS50111"/>
    </source>
</evidence>
<dbReference type="SMART" id="SM00091">
    <property type="entry name" value="PAS"/>
    <property type="match status" value="1"/>
</dbReference>
<dbReference type="PROSITE" id="PS50111">
    <property type="entry name" value="CHEMOTAXIS_TRANSDUC_2"/>
    <property type="match status" value="1"/>
</dbReference>